<dbReference type="GeneTree" id="ENSGT00940000155131"/>
<feature type="transmembrane region" description="Helical" evidence="6">
    <location>
        <begin position="24"/>
        <end position="42"/>
    </location>
</feature>
<dbReference type="Ensembl" id="ENSECAT00000130891.1">
    <property type="protein sequence ID" value="ENSECAP00000064471.1"/>
    <property type="gene ID" value="ENSECAG00000015619.4"/>
</dbReference>
<keyword evidence="3 6" id="KW-0812">Transmembrane</keyword>
<reference evidence="7" key="3">
    <citation type="submission" date="2025-09" db="UniProtKB">
        <authorList>
            <consortium name="Ensembl"/>
        </authorList>
    </citation>
    <scope>IDENTIFICATION</scope>
    <source>
        <strain evidence="7">Thoroughbred</strain>
    </source>
</reference>
<keyword evidence="5 6" id="KW-0472">Membrane</keyword>
<evidence type="ECO:0000313" key="8">
    <source>
        <dbReference type="Proteomes" id="UP000002281"/>
    </source>
</evidence>
<proteinExistence type="inferred from homology"/>
<organism evidence="7 8">
    <name type="scientific">Equus caballus</name>
    <name type="common">Horse</name>
    <dbReference type="NCBI Taxonomy" id="9796"/>
    <lineage>
        <taxon>Eukaryota</taxon>
        <taxon>Metazoa</taxon>
        <taxon>Chordata</taxon>
        <taxon>Craniata</taxon>
        <taxon>Vertebrata</taxon>
        <taxon>Euteleostomi</taxon>
        <taxon>Mammalia</taxon>
        <taxon>Eutheria</taxon>
        <taxon>Laurasiatheria</taxon>
        <taxon>Perissodactyla</taxon>
        <taxon>Equidae</taxon>
        <taxon>Equus</taxon>
    </lineage>
</organism>
<keyword evidence="4 6" id="KW-1133">Transmembrane helix</keyword>
<evidence type="ECO:0000256" key="2">
    <source>
        <dbReference type="ARBA" id="ARBA00005335"/>
    </source>
</evidence>
<keyword evidence="8" id="KW-1185">Reference proteome</keyword>
<feature type="transmembrane region" description="Helical" evidence="6">
    <location>
        <begin position="54"/>
        <end position="75"/>
    </location>
</feature>
<evidence type="ECO:0000313" key="7">
    <source>
        <dbReference type="Ensembl" id="ENSECAP00000064471.1"/>
    </source>
</evidence>
<accession>A0A9L0RKM6</accession>
<dbReference type="AlphaFoldDB" id="A0A9L0RKM6"/>
<reference evidence="7 8" key="1">
    <citation type="journal article" date="2009" name="Science">
        <title>Genome sequence, comparative analysis, and population genetics of the domestic horse.</title>
        <authorList>
            <consortium name="Broad Institute Genome Sequencing Platform"/>
            <consortium name="Broad Institute Whole Genome Assembly Team"/>
            <person name="Wade C.M."/>
            <person name="Giulotto E."/>
            <person name="Sigurdsson S."/>
            <person name="Zoli M."/>
            <person name="Gnerre S."/>
            <person name="Imsland F."/>
            <person name="Lear T.L."/>
            <person name="Adelson D.L."/>
            <person name="Bailey E."/>
            <person name="Bellone R.R."/>
            <person name="Bloecker H."/>
            <person name="Distl O."/>
            <person name="Edgar R.C."/>
            <person name="Garber M."/>
            <person name="Leeb T."/>
            <person name="Mauceli E."/>
            <person name="MacLeod J.N."/>
            <person name="Penedo M.C.T."/>
            <person name="Raison J.M."/>
            <person name="Sharpe T."/>
            <person name="Vogel J."/>
            <person name="Andersson L."/>
            <person name="Antczak D.F."/>
            <person name="Biagi T."/>
            <person name="Binns M.M."/>
            <person name="Chowdhary B.P."/>
            <person name="Coleman S.J."/>
            <person name="Della Valle G."/>
            <person name="Fryc S."/>
            <person name="Guerin G."/>
            <person name="Hasegawa T."/>
            <person name="Hill E.W."/>
            <person name="Jurka J."/>
            <person name="Kiialainen A."/>
            <person name="Lindgren G."/>
            <person name="Liu J."/>
            <person name="Magnani E."/>
            <person name="Mickelson J.R."/>
            <person name="Murray J."/>
            <person name="Nergadze S.G."/>
            <person name="Onofrio R."/>
            <person name="Pedroni S."/>
            <person name="Piras M.F."/>
            <person name="Raudsepp T."/>
            <person name="Rocchi M."/>
            <person name="Roeed K.H."/>
            <person name="Ryder O.A."/>
            <person name="Searle S."/>
            <person name="Skow L."/>
            <person name="Swinburne J.E."/>
            <person name="Syvaenen A.C."/>
            <person name="Tozaki T."/>
            <person name="Valberg S.J."/>
            <person name="Vaudin M."/>
            <person name="White J.R."/>
            <person name="Zody M.C."/>
            <person name="Lander E.S."/>
            <person name="Lindblad-Toh K."/>
        </authorList>
    </citation>
    <scope>NUCLEOTIDE SEQUENCE [LARGE SCALE GENOMIC DNA]</scope>
    <source>
        <strain evidence="7 8">Thoroughbred</strain>
    </source>
</reference>
<dbReference type="Proteomes" id="UP000002281">
    <property type="component" value="Chromosome 26"/>
</dbReference>
<gene>
    <name evidence="7" type="primary">TMEM50B</name>
</gene>
<sequence length="163" mass="18596">MAGFLDNFRWPECECIDWSERRNAVASVVAGILFFTGWWIMIDAAVVYPKPEQLNHAFHTCGVFSTLAFFMINAVSNAQVRGDSYESGCLGRTGKGTLSCECICWLKGFISRKSKVSSESLFRTDSDYIEIFFNLKKVIVLFKFLRQLKLLPEVTIFVMLYCP</sequence>
<evidence type="ECO:0000256" key="6">
    <source>
        <dbReference type="SAM" id="Phobius"/>
    </source>
</evidence>
<evidence type="ECO:0000256" key="3">
    <source>
        <dbReference type="ARBA" id="ARBA00022692"/>
    </source>
</evidence>
<evidence type="ECO:0000256" key="1">
    <source>
        <dbReference type="ARBA" id="ARBA00004141"/>
    </source>
</evidence>
<protein>
    <submittedName>
        <fullName evidence="7">Transmembrane protein 50B</fullName>
    </submittedName>
</protein>
<evidence type="ECO:0000256" key="4">
    <source>
        <dbReference type="ARBA" id="ARBA00022989"/>
    </source>
</evidence>
<comment type="similarity">
    <text evidence="2">Belongs to the UPF0220 family.</text>
</comment>
<dbReference type="InterPro" id="IPR007919">
    <property type="entry name" value="UPF0220"/>
</dbReference>
<reference evidence="7" key="2">
    <citation type="submission" date="2025-08" db="UniProtKB">
        <authorList>
            <consortium name="Ensembl"/>
        </authorList>
    </citation>
    <scope>IDENTIFICATION</scope>
    <source>
        <strain evidence="7">Thoroughbred</strain>
    </source>
</reference>
<evidence type="ECO:0000256" key="5">
    <source>
        <dbReference type="ARBA" id="ARBA00023136"/>
    </source>
</evidence>
<name>A0A9L0RKM6_HORSE</name>
<dbReference type="Pfam" id="PF05255">
    <property type="entry name" value="UPF0220"/>
    <property type="match status" value="1"/>
</dbReference>
<comment type="subcellular location">
    <subcellularLocation>
        <location evidence="1">Membrane</location>
        <topology evidence="1">Multi-pass membrane protein</topology>
    </subcellularLocation>
</comment>
<dbReference type="PANTHER" id="PTHR13180">
    <property type="entry name" value="SMALL MEMBRANE PROTEIN-RELATED"/>
    <property type="match status" value="1"/>
</dbReference>
<dbReference type="GO" id="GO:0016020">
    <property type="term" value="C:membrane"/>
    <property type="evidence" value="ECO:0007669"/>
    <property type="project" value="UniProtKB-SubCell"/>
</dbReference>